<evidence type="ECO:0000313" key="3">
    <source>
        <dbReference type="Proteomes" id="UP000177177"/>
    </source>
</evidence>
<accession>A0A1G2KZE1</accession>
<dbReference type="CDD" id="cd02644">
    <property type="entry name" value="R3H_jag"/>
    <property type="match status" value="1"/>
</dbReference>
<dbReference type="AlphaFoldDB" id="A0A1G2KZE1"/>
<feature type="domain" description="R3H" evidence="1">
    <location>
        <begin position="86"/>
        <end position="152"/>
    </location>
</feature>
<name>A0A1G2KZE1_9BACT</name>
<proteinExistence type="predicted"/>
<dbReference type="InterPro" id="IPR015946">
    <property type="entry name" value="KH_dom-like_a/b"/>
</dbReference>
<dbReference type="Proteomes" id="UP000177177">
    <property type="component" value="Unassembled WGS sequence"/>
</dbReference>
<comment type="caution">
    <text evidence="2">The sequence shown here is derived from an EMBL/GenBank/DDBJ whole genome shotgun (WGS) entry which is preliminary data.</text>
</comment>
<evidence type="ECO:0000313" key="2">
    <source>
        <dbReference type="EMBL" id="OHA03799.1"/>
    </source>
</evidence>
<reference evidence="2 3" key="1">
    <citation type="journal article" date="2016" name="Nat. Commun.">
        <title>Thousands of microbial genomes shed light on interconnected biogeochemical processes in an aquifer system.</title>
        <authorList>
            <person name="Anantharaman K."/>
            <person name="Brown C.T."/>
            <person name="Hug L.A."/>
            <person name="Sharon I."/>
            <person name="Castelle C.J."/>
            <person name="Probst A.J."/>
            <person name="Thomas B.C."/>
            <person name="Singh A."/>
            <person name="Wilkins M.J."/>
            <person name="Karaoz U."/>
            <person name="Brodie E.L."/>
            <person name="Williams K.H."/>
            <person name="Hubbard S.S."/>
            <person name="Banfield J.F."/>
        </authorList>
    </citation>
    <scope>NUCLEOTIDE SEQUENCE [LARGE SCALE GENOMIC DNA]</scope>
</reference>
<protein>
    <recommendedName>
        <fullName evidence="1">R3H domain-containing protein</fullName>
    </recommendedName>
</protein>
<dbReference type="EMBL" id="MHQN01000012">
    <property type="protein sequence ID" value="OHA03799.1"/>
    <property type="molecule type" value="Genomic_DNA"/>
</dbReference>
<dbReference type="Gene3D" id="3.30.300.20">
    <property type="match status" value="1"/>
</dbReference>
<dbReference type="PANTHER" id="PTHR35800">
    <property type="entry name" value="PROTEIN JAG"/>
    <property type="match status" value="1"/>
</dbReference>
<dbReference type="InterPro" id="IPR039247">
    <property type="entry name" value="KhpB"/>
</dbReference>
<dbReference type="Gene3D" id="3.30.1370.50">
    <property type="entry name" value="R3H-like domain"/>
    <property type="match status" value="1"/>
</dbReference>
<gene>
    <name evidence="2" type="ORF">A3C92_03960</name>
</gene>
<dbReference type="SUPFAM" id="SSF82708">
    <property type="entry name" value="R3H domain"/>
    <property type="match status" value="1"/>
</dbReference>
<evidence type="ECO:0000259" key="1">
    <source>
        <dbReference type="PROSITE" id="PS51061"/>
    </source>
</evidence>
<organism evidence="2 3">
    <name type="scientific">Candidatus Sungbacteria bacterium RIFCSPHIGHO2_02_FULL_53_17</name>
    <dbReference type="NCBI Taxonomy" id="1802275"/>
    <lineage>
        <taxon>Bacteria</taxon>
        <taxon>Candidatus Sungiibacteriota</taxon>
    </lineage>
</organism>
<sequence>MADMEAITHEVREVFDRLGFGDAVTEITAYQGTTSRIAVHIRGDARMLIGEHGANLAALEHILRKIVQKKFGVEQRFSLDLNDYRMRRMEDLKQDVKSAAKEVRLYRRPVPLNPMSSFERRVVHLLLEEYPDITTESIGQDEERRVVIKPFP</sequence>
<dbReference type="GO" id="GO:0003723">
    <property type="term" value="F:RNA binding"/>
    <property type="evidence" value="ECO:0007669"/>
    <property type="project" value="InterPro"/>
</dbReference>
<dbReference type="InterPro" id="IPR036867">
    <property type="entry name" value="R3H_dom_sf"/>
</dbReference>
<dbReference type="PANTHER" id="PTHR35800:SF1">
    <property type="entry name" value="RNA-BINDING PROTEIN KHPB"/>
    <property type="match status" value="1"/>
</dbReference>
<dbReference type="InterPro" id="IPR001374">
    <property type="entry name" value="R3H_dom"/>
</dbReference>
<dbReference type="Pfam" id="PF01424">
    <property type="entry name" value="R3H"/>
    <property type="match status" value="1"/>
</dbReference>
<dbReference type="InterPro" id="IPR034079">
    <property type="entry name" value="R3H_KhpB"/>
</dbReference>
<dbReference type="SMART" id="SM00393">
    <property type="entry name" value="R3H"/>
    <property type="match status" value="1"/>
</dbReference>
<dbReference type="PROSITE" id="PS51061">
    <property type="entry name" value="R3H"/>
    <property type="match status" value="1"/>
</dbReference>